<dbReference type="OrthoDB" id="5916374at2"/>
<keyword evidence="2" id="KW-1185">Reference proteome</keyword>
<sequence length="199" mass="22690">MHYAIQFEDKQFDYLSLTSRKPTLKHQLIYVVEGLVTVRLGKLEYAIDKGNFFWLPANCLSALSYFPNTHCKVVEASQRLSKPFPNKAGYVKASELIIALFARLSHVPEPSEHQQVLLMAMQYELLDIMPNLQTTSLSHKLNQWHSQSKDLSIEYQMVMRIKEAEKLRLSGTKEAEIAKVLFAGSEQSYNAARLAVLGE</sequence>
<evidence type="ECO:0000313" key="2">
    <source>
        <dbReference type="Proteomes" id="UP000016562"/>
    </source>
</evidence>
<proteinExistence type="predicted"/>
<dbReference type="eggNOG" id="ENOG502ZDKA">
    <property type="taxonomic scope" value="Bacteria"/>
</dbReference>
<protein>
    <recommendedName>
        <fullName evidence="3">AraC-type arabinose-binding/dimerisation domain-containing protein</fullName>
    </recommendedName>
</protein>
<dbReference type="EMBL" id="BATM01000020">
    <property type="protein sequence ID" value="GAD79809.1"/>
    <property type="molecule type" value="Genomic_DNA"/>
</dbReference>
<name>U3CEZ6_9VIBR</name>
<dbReference type="SUPFAM" id="SSF51182">
    <property type="entry name" value="RmlC-like cupins"/>
    <property type="match status" value="1"/>
</dbReference>
<evidence type="ECO:0000313" key="1">
    <source>
        <dbReference type="EMBL" id="GAD79809.1"/>
    </source>
</evidence>
<dbReference type="RefSeq" id="WP_021713518.1">
    <property type="nucleotide sequence ID" value="NZ_BATM01000020.1"/>
</dbReference>
<dbReference type="Proteomes" id="UP000016562">
    <property type="component" value="Unassembled WGS sequence"/>
</dbReference>
<reference evidence="1 2" key="1">
    <citation type="submission" date="2013-09" db="EMBL/GenBank/DDBJ databases">
        <title>Whole genome shotgun sequence of Vibrio ezurae NBRC 102218.</title>
        <authorList>
            <person name="Yoshida I."/>
            <person name="Hosoyama A."/>
            <person name="Numata M."/>
            <person name="Hashimoto M."/>
            <person name="Hosoyama Y."/>
            <person name="Tsuchikane K."/>
            <person name="Noguchi M."/>
            <person name="Hirakata S."/>
            <person name="Ichikawa N."/>
            <person name="Ohji S."/>
            <person name="Yamazoe A."/>
            <person name="Fujita N."/>
        </authorList>
    </citation>
    <scope>NUCLEOTIDE SEQUENCE [LARGE SCALE GENOMIC DNA]</scope>
    <source>
        <strain evidence="1 2">NBRC 102218</strain>
    </source>
</reference>
<accession>U3CEZ6</accession>
<organism evidence="1 2">
    <name type="scientific">Vibrio ezurae NBRC 102218</name>
    <dbReference type="NCBI Taxonomy" id="1219080"/>
    <lineage>
        <taxon>Bacteria</taxon>
        <taxon>Pseudomonadati</taxon>
        <taxon>Pseudomonadota</taxon>
        <taxon>Gammaproteobacteria</taxon>
        <taxon>Vibrionales</taxon>
        <taxon>Vibrionaceae</taxon>
        <taxon>Vibrio</taxon>
    </lineage>
</organism>
<gene>
    <name evidence="1" type="ORF">VEZ01S_20_00810</name>
</gene>
<comment type="caution">
    <text evidence="1">The sequence shown here is derived from an EMBL/GenBank/DDBJ whole genome shotgun (WGS) entry which is preliminary data.</text>
</comment>
<evidence type="ECO:0008006" key="3">
    <source>
        <dbReference type="Google" id="ProtNLM"/>
    </source>
</evidence>
<dbReference type="AlphaFoldDB" id="U3CEZ6"/>
<dbReference type="InterPro" id="IPR011051">
    <property type="entry name" value="RmlC_Cupin_sf"/>
</dbReference>